<feature type="domain" description="Regulatory protein YycH-like" evidence="2">
    <location>
        <begin position="35"/>
        <end position="255"/>
    </location>
</feature>
<organism evidence="3 4">
    <name type="scientific">Oceanobacillus sojae</name>
    <dbReference type="NCBI Taxonomy" id="582851"/>
    <lineage>
        <taxon>Bacteria</taxon>
        <taxon>Bacillati</taxon>
        <taxon>Bacillota</taxon>
        <taxon>Bacilli</taxon>
        <taxon>Bacillales</taxon>
        <taxon>Bacillaceae</taxon>
        <taxon>Oceanobacillus</taxon>
    </lineage>
</organism>
<dbReference type="RefSeq" id="WP_186813732.1">
    <property type="nucleotide sequence ID" value="NZ_BJYM01000025.1"/>
</dbReference>
<evidence type="ECO:0000313" key="4">
    <source>
        <dbReference type="Proteomes" id="UP000321558"/>
    </source>
</evidence>
<dbReference type="AlphaFoldDB" id="A0A511ZQ94"/>
<proteinExistence type="predicted"/>
<dbReference type="STRING" id="582851.GCA_900162665_02024"/>
<dbReference type="InterPro" id="IPR042274">
    <property type="entry name" value="YycH/YycI_2"/>
</dbReference>
<comment type="caution">
    <text evidence="3">The sequence shown here is derived from an EMBL/GenBank/DDBJ whole genome shotgun (WGS) entry which is preliminary data.</text>
</comment>
<name>A0A511ZQ94_9BACI</name>
<protein>
    <recommendedName>
        <fullName evidence="2">Regulatory protein YycH-like domain-containing protein</fullName>
    </recommendedName>
</protein>
<dbReference type="Proteomes" id="UP000321558">
    <property type="component" value="Unassembled WGS sequence"/>
</dbReference>
<feature type="transmembrane region" description="Helical" evidence="1">
    <location>
        <begin position="9"/>
        <end position="26"/>
    </location>
</feature>
<dbReference type="GO" id="GO:0016020">
    <property type="term" value="C:membrane"/>
    <property type="evidence" value="ECO:0007669"/>
    <property type="project" value="InterPro"/>
</dbReference>
<evidence type="ECO:0000313" key="3">
    <source>
        <dbReference type="EMBL" id="GEN89612.1"/>
    </source>
</evidence>
<gene>
    <name evidence="3" type="ORF">OSO01_43510</name>
</gene>
<evidence type="ECO:0000256" key="1">
    <source>
        <dbReference type="SAM" id="Phobius"/>
    </source>
</evidence>
<dbReference type="InterPro" id="IPR018604">
    <property type="entry name" value="YycI-like"/>
</dbReference>
<keyword evidence="1" id="KW-0812">Transmembrane</keyword>
<keyword evidence="4" id="KW-1185">Reference proteome</keyword>
<dbReference type="Gene3D" id="3.30.310.160">
    <property type="entry name" value="YycH protein, domain 2"/>
    <property type="match status" value="1"/>
</dbReference>
<reference evidence="3 4" key="1">
    <citation type="submission" date="2019-07" db="EMBL/GenBank/DDBJ databases">
        <title>Whole genome shotgun sequence of Oceanobacillus sojae NBRC 105379.</title>
        <authorList>
            <person name="Hosoyama A."/>
            <person name="Uohara A."/>
            <person name="Ohji S."/>
            <person name="Ichikawa N."/>
        </authorList>
    </citation>
    <scope>NUCLEOTIDE SEQUENCE [LARGE SCALE GENOMIC DNA]</scope>
    <source>
        <strain evidence="3 4">NBRC 105379</strain>
    </source>
</reference>
<sequence length="311" mass="35626">MRWSHIKTLFILSFLVLNGYLLYQFISKQDEMNIPELDTSNMDLDEELREENITISADVDFEVPELSYISSAQKKFTGSEISNLNDNKDIKAEKTLDSKLLIVEFSSPLKIPDNADEETLSSLVSPYILDASDFSFGAWDDDLNIIVFFQNKEGHPIYLNRHAMLTFYVNDNNEITHYTQTMLGETDTQGSPTLNTPKIAISSLLQSRYLNAEDDITDVSYGYYSRIAEAEEGTQVFAPTYKITVDDERDYFVNAAESSTYSGNYKDYLVKMLEDNYLRKLYLMADEDDSLADNLISVIENKIEPFRSESE</sequence>
<dbReference type="Pfam" id="PF09648">
    <property type="entry name" value="YycI"/>
    <property type="match status" value="1"/>
</dbReference>
<evidence type="ECO:0000259" key="2">
    <source>
        <dbReference type="Pfam" id="PF09648"/>
    </source>
</evidence>
<keyword evidence="1" id="KW-1133">Transmembrane helix</keyword>
<dbReference type="EMBL" id="BJYM01000025">
    <property type="protein sequence ID" value="GEN89612.1"/>
    <property type="molecule type" value="Genomic_DNA"/>
</dbReference>
<keyword evidence="1" id="KW-0472">Membrane</keyword>
<accession>A0A511ZQ94</accession>